<keyword evidence="5" id="KW-0560">Oxidoreductase</keyword>
<feature type="domain" description="Thioredoxin" evidence="12">
    <location>
        <begin position="50"/>
        <end position="222"/>
    </location>
</feature>
<evidence type="ECO:0000256" key="2">
    <source>
        <dbReference type="ARBA" id="ARBA00013017"/>
    </source>
</evidence>
<dbReference type="EC" id="1.11.1.24" evidence="2"/>
<dbReference type="Pfam" id="PF00578">
    <property type="entry name" value="AhpC-TSA"/>
    <property type="match status" value="1"/>
</dbReference>
<accession>A0ABY1LX33</accession>
<dbReference type="EMBL" id="FXAE01000016">
    <property type="protein sequence ID" value="SMF22330.1"/>
    <property type="molecule type" value="Genomic_DNA"/>
</dbReference>
<evidence type="ECO:0000313" key="13">
    <source>
        <dbReference type="EMBL" id="SMF22330.1"/>
    </source>
</evidence>
<dbReference type="InterPro" id="IPR050924">
    <property type="entry name" value="Peroxiredoxin_BCP/PrxQ"/>
</dbReference>
<dbReference type="RefSeq" id="WP_085278883.1">
    <property type="nucleotide sequence ID" value="NZ_FXAE01000016.1"/>
</dbReference>
<evidence type="ECO:0000256" key="6">
    <source>
        <dbReference type="ARBA" id="ARBA00023157"/>
    </source>
</evidence>
<keyword evidence="7" id="KW-0676">Redox-active center</keyword>
<organism evidence="13 14">
    <name type="scientific">Paenibacillus barengoltzii J12</name>
    <dbReference type="NCBI Taxonomy" id="935846"/>
    <lineage>
        <taxon>Bacteria</taxon>
        <taxon>Bacillati</taxon>
        <taxon>Bacillota</taxon>
        <taxon>Bacilli</taxon>
        <taxon>Bacillales</taxon>
        <taxon>Paenibacillaceae</taxon>
        <taxon>Paenibacillus</taxon>
    </lineage>
</organism>
<evidence type="ECO:0000313" key="14">
    <source>
        <dbReference type="Proteomes" id="UP000192939"/>
    </source>
</evidence>
<evidence type="ECO:0000256" key="3">
    <source>
        <dbReference type="ARBA" id="ARBA00022559"/>
    </source>
</evidence>
<evidence type="ECO:0000256" key="9">
    <source>
        <dbReference type="ARBA" id="ARBA00038489"/>
    </source>
</evidence>
<proteinExistence type="inferred from homology"/>
<dbReference type="PROSITE" id="PS51352">
    <property type="entry name" value="THIOREDOXIN_2"/>
    <property type="match status" value="1"/>
</dbReference>
<dbReference type="CDD" id="cd02970">
    <property type="entry name" value="PRX_like2"/>
    <property type="match status" value="1"/>
</dbReference>
<evidence type="ECO:0000256" key="11">
    <source>
        <dbReference type="ARBA" id="ARBA00049091"/>
    </source>
</evidence>
<keyword evidence="14" id="KW-1185">Reference proteome</keyword>
<dbReference type="InterPro" id="IPR036249">
    <property type="entry name" value="Thioredoxin-like_sf"/>
</dbReference>
<name>A0ABY1LX33_9BACL</name>
<comment type="catalytic activity">
    <reaction evidence="11">
        <text>a hydroperoxide + [thioredoxin]-dithiol = an alcohol + [thioredoxin]-disulfide + H2O</text>
        <dbReference type="Rhea" id="RHEA:62620"/>
        <dbReference type="Rhea" id="RHEA-COMP:10698"/>
        <dbReference type="Rhea" id="RHEA-COMP:10700"/>
        <dbReference type="ChEBI" id="CHEBI:15377"/>
        <dbReference type="ChEBI" id="CHEBI:29950"/>
        <dbReference type="ChEBI" id="CHEBI:30879"/>
        <dbReference type="ChEBI" id="CHEBI:35924"/>
        <dbReference type="ChEBI" id="CHEBI:50058"/>
        <dbReference type="EC" id="1.11.1.24"/>
    </reaction>
</comment>
<keyword evidence="6" id="KW-1015">Disulfide bond</keyword>
<evidence type="ECO:0000256" key="1">
    <source>
        <dbReference type="ARBA" id="ARBA00003330"/>
    </source>
</evidence>
<reference evidence="13 14" key="1">
    <citation type="submission" date="2017-04" db="EMBL/GenBank/DDBJ databases">
        <authorList>
            <person name="Varghese N."/>
            <person name="Submissions S."/>
        </authorList>
    </citation>
    <scope>NUCLEOTIDE SEQUENCE [LARGE SCALE GENOMIC DNA]</scope>
    <source>
        <strain evidence="13 14">J12</strain>
    </source>
</reference>
<keyword evidence="4" id="KW-0049">Antioxidant</keyword>
<gene>
    <name evidence="13" type="ORF">SAMN02744124_01922</name>
</gene>
<evidence type="ECO:0000256" key="4">
    <source>
        <dbReference type="ARBA" id="ARBA00022862"/>
    </source>
</evidence>
<keyword evidence="3" id="KW-0575">Peroxidase</keyword>
<dbReference type="InterPro" id="IPR000866">
    <property type="entry name" value="AhpC/TSA"/>
</dbReference>
<dbReference type="InterPro" id="IPR013766">
    <property type="entry name" value="Thioredoxin_domain"/>
</dbReference>
<sequence>MTFKQELEQMRQEYVANSPADVYNEINRLITEQQQAGQAFGLEVGQEIGLHGAQKTKDFTLNNTLGQPVNLYDELAKGPVVLTFYRGGWCPFCNMQLRSYQKVLPQIEAIGGQLIAVSPQSPDNTLTQKEKEELEFQVLSDTNGLVAAAYNILYDVPDYIKDIFLNKFNLDLAEYNATNRWILPITSTFMIDESGIVRSAYVEPDYMKRPDPEDILERLRHL</sequence>
<dbReference type="PANTHER" id="PTHR42801">
    <property type="entry name" value="THIOREDOXIN-DEPENDENT PEROXIDE REDUCTASE"/>
    <property type="match status" value="1"/>
</dbReference>
<dbReference type="SUPFAM" id="SSF52833">
    <property type="entry name" value="Thioredoxin-like"/>
    <property type="match status" value="1"/>
</dbReference>
<comment type="function">
    <text evidence="1">Thiol-specific peroxidase that catalyzes the reduction of hydrogen peroxide and organic hydroperoxides to water and alcohols, respectively. Plays a role in cell protection against oxidative stress by detoxifying peroxides and as sensor of hydrogen peroxide-mediated signaling events.</text>
</comment>
<comment type="caution">
    <text evidence="13">The sequence shown here is derived from an EMBL/GenBank/DDBJ whole genome shotgun (WGS) entry which is preliminary data.</text>
</comment>
<evidence type="ECO:0000256" key="10">
    <source>
        <dbReference type="ARBA" id="ARBA00041373"/>
    </source>
</evidence>
<dbReference type="Proteomes" id="UP000192939">
    <property type="component" value="Unassembled WGS sequence"/>
</dbReference>
<evidence type="ECO:0000259" key="12">
    <source>
        <dbReference type="PROSITE" id="PS51352"/>
    </source>
</evidence>
<protein>
    <recommendedName>
        <fullName evidence="2">thioredoxin-dependent peroxiredoxin</fullName>
        <ecNumber evidence="2">1.11.1.24</ecNumber>
    </recommendedName>
    <alternativeName>
        <fullName evidence="10">Bacterioferritin comigratory protein</fullName>
    </alternativeName>
    <alternativeName>
        <fullName evidence="8">Thioredoxin peroxidase</fullName>
    </alternativeName>
</protein>
<dbReference type="Gene3D" id="3.40.30.10">
    <property type="entry name" value="Glutaredoxin"/>
    <property type="match status" value="1"/>
</dbReference>
<comment type="similarity">
    <text evidence="9">Belongs to the peroxiredoxin family. BCP/PrxQ subfamily.</text>
</comment>
<dbReference type="PANTHER" id="PTHR42801:SF7">
    <property type="entry name" value="SLL1159 PROTEIN"/>
    <property type="match status" value="1"/>
</dbReference>
<evidence type="ECO:0000256" key="8">
    <source>
        <dbReference type="ARBA" id="ARBA00032824"/>
    </source>
</evidence>
<evidence type="ECO:0000256" key="7">
    <source>
        <dbReference type="ARBA" id="ARBA00023284"/>
    </source>
</evidence>
<evidence type="ECO:0000256" key="5">
    <source>
        <dbReference type="ARBA" id="ARBA00023002"/>
    </source>
</evidence>